<sequence>MKRPQASSNSAPGAVVGSVSATTSAGGFTFVRAGGSLPAAAQSSMSSATSSGALPKKQPSPPTNQLPSKVPALPSGQIEFSSSEVLSSNSTASAQAPSSSSLALQNSSSSTPTSLGNGAPRGRRATSSSTSTTGAPSPKTKSPQQQPTIPSLQQSATSGSGGTTKAISGCSYAANAGASNRPLQDNRGGSSTNAPAPLSAARLTHKNSSSAPTTPPPATQQHQTHVELHIDLPGAPTSEPAPSLGLLSSPRSRRSSTVNFLDHQGDRSSPLSSPANNDQRDVVDVSIGTVAAADIPQLAATIDDTLLHRRQHQRMSSLDSNDGSAPPPQRMPPTPSSSSTPSLNLPVSSVISSSTRAVTPLSLAATRPQQVAVVGAKGIAQLNRIAPSASPVPLALDALDQFLFSGARVGNAATSTLSPRGSAVNQQNASSMLTLRPVPGLLCDDGTLDALHAGRVVGKTTISNAPYGSSASVGTSHLLVAGSSSRGPTPASASGQASNSSLATPADLAALLGIPPPPDALDEHLARTATGGDGGSTGPSSRIASEVTSPTMASSRLRNPFLSPHATDAAAGLHFPSTCDNSAIAAIPPHHAELRTSLLPSRHTADGGPLSLSVISPLEPPRHAPSSAVGNEERSPILPMASSGENAWVTTTTTRPPLSLRMVVSPVAQTGCDTMTPLMSSPLSESTVRMKGASVISTGGTAHGKSAVAAVAEATTTATSSSEVGVPVSSKRRSSTPVTARASEPQSVATAAKGVEEEHQGARTAQSSRQQPQRRQHDAPESTTAVAAVGKSGGTALAPERRTSESTKRPDGGVSSSSQTTAGAGGLSKIERIRAELYLWNAQLRAESEEQQRRKHGAMDGV</sequence>
<evidence type="ECO:0000313" key="3">
    <source>
        <dbReference type="Proteomes" id="UP000051952"/>
    </source>
</evidence>
<dbReference type="EMBL" id="CYKH01001366">
    <property type="protein sequence ID" value="CUG86686.1"/>
    <property type="molecule type" value="Genomic_DNA"/>
</dbReference>
<feature type="compositionally biased region" description="Basic and acidic residues" evidence="1">
    <location>
        <begin position="799"/>
        <end position="811"/>
    </location>
</feature>
<feature type="region of interest" description="Disordered" evidence="1">
    <location>
        <begin position="38"/>
        <end position="279"/>
    </location>
</feature>
<protein>
    <submittedName>
        <fullName evidence="2">Uncharacterized protein</fullName>
    </submittedName>
</protein>
<organism evidence="2 3">
    <name type="scientific">Bodo saltans</name>
    <name type="common">Flagellated protozoan</name>
    <dbReference type="NCBI Taxonomy" id="75058"/>
    <lineage>
        <taxon>Eukaryota</taxon>
        <taxon>Discoba</taxon>
        <taxon>Euglenozoa</taxon>
        <taxon>Kinetoplastea</taxon>
        <taxon>Metakinetoplastina</taxon>
        <taxon>Eubodonida</taxon>
        <taxon>Bodonidae</taxon>
        <taxon>Bodo</taxon>
    </lineage>
</organism>
<feature type="compositionally biased region" description="Polar residues" evidence="1">
    <location>
        <begin position="152"/>
        <end position="166"/>
    </location>
</feature>
<dbReference type="VEuPathDB" id="TriTrypDB:BSAL_00710"/>
<feature type="compositionally biased region" description="Low complexity" evidence="1">
    <location>
        <begin position="81"/>
        <end position="112"/>
    </location>
</feature>
<feature type="compositionally biased region" description="Polar residues" evidence="1">
    <location>
        <begin position="542"/>
        <end position="557"/>
    </location>
</feature>
<feature type="region of interest" description="Disordered" evidence="1">
    <location>
        <begin position="311"/>
        <end position="346"/>
    </location>
</feature>
<feature type="region of interest" description="Disordered" evidence="1">
    <location>
        <begin position="600"/>
        <end position="634"/>
    </location>
</feature>
<evidence type="ECO:0000313" key="2">
    <source>
        <dbReference type="EMBL" id="CUG86686.1"/>
    </source>
</evidence>
<feature type="compositionally biased region" description="Polar residues" evidence="1">
    <location>
        <begin position="482"/>
        <end position="503"/>
    </location>
</feature>
<dbReference type="AlphaFoldDB" id="A0A0S4J975"/>
<dbReference type="Proteomes" id="UP000051952">
    <property type="component" value="Unassembled WGS sequence"/>
</dbReference>
<feature type="compositionally biased region" description="Low complexity" evidence="1">
    <location>
        <begin position="125"/>
        <end position="151"/>
    </location>
</feature>
<feature type="compositionally biased region" description="Low complexity" evidence="1">
    <location>
        <begin position="238"/>
        <end position="250"/>
    </location>
</feature>
<reference evidence="3" key="1">
    <citation type="submission" date="2015-09" db="EMBL/GenBank/DDBJ databases">
        <authorList>
            <consortium name="Pathogen Informatics"/>
        </authorList>
    </citation>
    <scope>NUCLEOTIDE SEQUENCE [LARGE SCALE GENOMIC DNA]</scope>
    <source>
        <strain evidence="3">Lake Konstanz</strain>
    </source>
</reference>
<evidence type="ECO:0000256" key="1">
    <source>
        <dbReference type="SAM" id="MobiDB-lite"/>
    </source>
</evidence>
<feature type="compositionally biased region" description="Pro residues" evidence="1">
    <location>
        <begin position="325"/>
        <end position="335"/>
    </location>
</feature>
<feature type="compositionally biased region" description="Low complexity" evidence="1">
    <location>
        <begin position="812"/>
        <end position="822"/>
    </location>
</feature>
<name>A0A0S4J975_BODSA</name>
<gene>
    <name evidence="2" type="ORF">BSAL_00710</name>
</gene>
<accession>A0A0S4J975</accession>
<feature type="compositionally biased region" description="Polar residues" evidence="1">
    <location>
        <begin position="314"/>
        <end position="323"/>
    </location>
</feature>
<feature type="region of interest" description="Disordered" evidence="1">
    <location>
        <begin position="480"/>
        <end position="560"/>
    </location>
</feature>
<feature type="compositionally biased region" description="Polar residues" evidence="1">
    <location>
        <begin position="267"/>
        <end position="277"/>
    </location>
</feature>
<feature type="compositionally biased region" description="Low complexity" evidence="1">
    <location>
        <begin position="336"/>
        <end position="346"/>
    </location>
</feature>
<proteinExistence type="predicted"/>
<dbReference type="OMA" id="EHQGART"/>
<feature type="region of interest" description="Disordered" evidence="1">
    <location>
        <begin position="716"/>
        <end position="828"/>
    </location>
</feature>
<keyword evidence="3" id="KW-1185">Reference proteome</keyword>
<feature type="compositionally biased region" description="Polar residues" evidence="1">
    <location>
        <begin position="177"/>
        <end position="194"/>
    </location>
</feature>
<feature type="compositionally biased region" description="Low complexity" evidence="1">
    <location>
        <begin position="38"/>
        <end position="53"/>
    </location>
</feature>